<gene>
    <name evidence="1" type="ORF">LFZ47_06510</name>
</gene>
<proteinExistence type="predicted"/>
<organism evidence="1 2">
    <name type="scientific">Salmonella enterica subsp. salamae serovar 55:k:z39 str. 1315K</name>
    <dbReference type="NCBI Taxonomy" id="1243602"/>
    <lineage>
        <taxon>Bacteria</taxon>
        <taxon>Pseudomonadati</taxon>
        <taxon>Pseudomonadota</taxon>
        <taxon>Gammaproteobacteria</taxon>
        <taxon>Enterobacterales</taxon>
        <taxon>Enterobacteriaceae</taxon>
        <taxon>Salmonella</taxon>
    </lineage>
</organism>
<dbReference type="Proteomes" id="UP000198067">
    <property type="component" value="Chromosome"/>
</dbReference>
<sequence length="39" mass="4646">MTFGVWEGGKTVNLQELTQVSDWSERARPTHLQFERRRV</sequence>
<accession>A0A6C7CAV7</accession>
<name>A0A6C7CAV7_SALER</name>
<dbReference type="EMBL" id="CP022139">
    <property type="protein sequence ID" value="ASG87253.1"/>
    <property type="molecule type" value="Genomic_DNA"/>
</dbReference>
<protein>
    <submittedName>
        <fullName evidence="1">Uncharacterized protein</fullName>
    </submittedName>
</protein>
<dbReference type="AlphaFoldDB" id="A0A6C7CAV7"/>
<reference evidence="1 2" key="1">
    <citation type="submission" date="2017-06" db="EMBL/GenBank/DDBJ databases">
        <title>Salmonella reference genomes for public health.</title>
        <authorList>
            <person name="Robertson J."/>
            <person name="Yoshida C."/>
            <person name="Gurnik S."/>
            <person name="Nash J."/>
        </authorList>
    </citation>
    <scope>NUCLEOTIDE SEQUENCE [LARGE SCALE GENOMIC DNA]</scope>
    <source>
        <strain evidence="1 2">1315K</strain>
    </source>
</reference>
<evidence type="ECO:0000313" key="1">
    <source>
        <dbReference type="EMBL" id="ASG87253.1"/>
    </source>
</evidence>
<evidence type="ECO:0000313" key="2">
    <source>
        <dbReference type="Proteomes" id="UP000198067"/>
    </source>
</evidence>